<dbReference type="EMBL" id="CP001804">
    <property type="protein sequence ID" value="ACY14865.1"/>
    <property type="molecule type" value="Genomic_DNA"/>
</dbReference>
<accession>D0LI36</accession>
<sequence length="254" mass="27143">MQGSASERRAQPARATTRSYDRYPRARPRQASPILPITPHPNACETPRRASHMCLCHVLGGALIALLLPTCGRVCGEDQADTGRRLPAESAARDATNTDTRAPWHYRIGVDEALQRVDARVCFDGRAPHALRVQAPQTVAALFAIQGAVRPAPAADELLLDRRAQLADGTCVAYAVDIAAVLAVLADRGRRARLPGAHMAPSAASRSISSRWTAASCASPDSASPPRPTRLPSANADQLSYNRSKHLGKSSLSH</sequence>
<evidence type="ECO:0000256" key="1">
    <source>
        <dbReference type="SAM" id="MobiDB-lite"/>
    </source>
</evidence>
<dbReference type="Proteomes" id="UP000001880">
    <property type="component" value="Chromosome"/>
</dbReference>
<name>D0LI36_HALO1</name>
<evidence type="ECO:0000313" key="3">
    <source>
        <dbReference type="Proteomes" id="UP000001880"/>
    </source>
</evidence>
<organism evidence="2 3">
    <name type="scientific">Haliangium ochraceum (strain DSM 14365 / JCM 11303 / SMP-2)</name>
    <dbReference type="NCBI Taxonomy" id="502025"/>
    <lineage>
        <taxon>Bacteria</taxon>
        <taxon>Pseudomonadati</taxon>
        <taxon>Myxococcota</taxon>
        <taxon>Polyangia</taxon>
        <taxon>Haliangiales</taxon>
        <taxon>Kofleriaceae</taxon>
        <taxon>Haliangium</taxon>
    </lineage>
</organism>
<proteinExistence type="predicted"/>
<feature type="compositionally biased region" description="Basic and acidic residues" evidence="1">
    <location>
        <begin position="1"/>
        <end position="10"/>
    </location>
</feature>
<feature type="region of interest" description="Disordered" evidence="1">
    <location>
        <begin position="1"/>
        <end position="40"/>
    </location>
</feature>
<dbReference type="AlphaFoldDB" id="D0LI36"/>
<feature type="region of interest" description="Disordered" evidence="1">
    <location>
        <begin position="215"/>
        <end position="254"/>
    </location>
</feature>
<protein>
    <submittedName>
        <fullName evidence="2">Uncharacterized protein</fullName>
    </submittedName>
</protein>
<gene>
    <name evidence="2" type="ordered locus">Hoch_2323</name>
</gene>
<keyword evidence="3" id="KW-1185">Reference proteome</keyword>
<dbReference type="STRING" id="502025.Hoch_2323"/>
<reference evidence="2 3" key="1">
    <citation type="journal article" date="2010" name="Stand. Genomic Sci.">
        <title>Complete genome sequence of Haliangium ochraceum type strain (SMP-2).</title>
        <authorList>
            <consortium name="US DOE Joint Genome Institute (JGI-PGF)"/>
            <person name="Ivanova N."/>
            <person name="Daum C."/>
            <person name="Lang E."/>
            <person name="Abt B."/>
            <person name="Kopitz M."/>
            <person name="Saunders E."/>
            <person name="Lapidus A."/>
            <person name="Lucas S."/>
            <person name="Glavina Del Rio T."/>
            <person name="Nolan M."/>
            <person name="Tice H."/>
            <person name="Copeland A."/>
            <person name="Cheng J.F."/>
            <person name="Chen F."/>
            <person name="Bruce D."/>
            <person name="Goodwin L."/>
            <person name="Pitluck S."/>
            <person name="Mavromatis K."/>
            <person name="Pati A."/>
            <person name="Mikhailova N."/>
            <person name="Chen A."/>
            <person name="Palaniappan K."/>
            <person name="Land M."/>
            <person name="Hauser L."/>
            <person name="Chang Y.J."/>
            <person name="Jeffries C.D."/>
            <person name="Detter J.C."/>
            <person name="Brettin T."/>
            <person name="Rohde M."/>
            <person name="Goker M."/>
            <person name="Bristow J."/>
            <person name="Markowitz V."/>
            <person name="Eisen J.A."/>
            <person name="Hugenholtz P."/>
            <person name="Kyrpides N.C."/>
            <person name="Klenk H.P."/>
        </authorList>
    </citation>
    <scope>NUCLEOTIDE SEQUENCE [LARGE SCALE GENOMIC DNA]</scope>
    <source>
        <strain evidence="3">DSM 14365 / CIP 107738 / JCM 11303 / AJ 13395 / SMP-2</strain>
    </source>
</reference>
<evidence type="ECO:0000313" key="2">
    <source>
        <dbReference type="EMBL" id="ACY14865.1"/>
    </source>
</evidence>
<dbReference type="KEGG" id="hoh:Hoch_2323"/>
<dbReference type="HOGENOM" id="CLU_1093116_0_0_7"/>